<proteinExistence type="predicted"/>
<evidence type="ECO:0000256" key="3">
    <source>
        <dbReference type="PROSITE-ProRule" id="PRU00192"/>
    </source>
</evidence>
<dbReference type="InterPro" id="IPR035548">
    <property type="entry name" value="Bem1/Scd2_SH3_1"/>
</dbReference>
<evidence type="ECO:0000256" key="4">
    <source>
        <dbReference type="SAM" id="MobiDB-lite"/>
    </source>
</evidence>
<dbReference type="GO" id="GO:0043332">
    <property type="term" value="C:mating projection tip"/>
    <property type="evidence" value="ECO:0007669"/>
    <property type="project" value="TreeGrafter"/>
</dbReference>
<dbReference type="GO" id="GO:0051130">
    <property type="term" value="P:positive regulation of cellular component organization"/>
    <property type="evidence" value="ECO:0007669"/>
    <property type="project" value="UniProtKB-ARBA"/>
</dbReference>
<dbReference type="InterPro" id="IPR036871">
    <property type="entry name" value="PX_dom_sf"/>
</dbReference>
<evidence type="ECO:0000259" key="7">
    <source>
        <dbReference type="PROSITE" id="PS51745"/>
    </source>
</evidence>
<dbReference type="InterPro" id="IPR036028">
    <property type="entry name" value="SH3-like_dom_sf"/>
</dbReference>
<dbReference type="CDD" id="cd06890">
    <property type="entry name" value="PX_Bem1p"/>
    <property type="match status" value="1"/>
</dbReference>
<protein>
    <recommendedName>
        <fullName evidence="10">Scaffold protein Scd2</fullName>
    </recommendedName>
</protein>
<dbReference type="InterPro" id="IPR035550">
    <property type="entry name" value="Bem1/Scd2_PX"/>
</dbReference>
<dbReference type="SUPFAM" id="SSF54277">
    <property type="entry name" value="CAD &amp; PB1 domains"/>
    <property type="match status" value="1"/>
</dbReference>
<feature type="compositionally biased region" description="Low complexity" evidence="4">
    <location>
        <begin position="538"/>
        <end position="550"/>
    </location>
</feature>
<feature type="compositionally biased region" description="Polar residues" evidence="4">
    <location>
        <begin position="124"/>
        <end position="133"/>
    </location>
</feature>
<dbReference type="SUPFAM" id="SSF64268">
    <property type="entry name" value="PX domain"/>
    <property type="match status" value="1"/>
</dbReference>
<dbReference type="CDD" id="cd11878">
    <property type="entry name" value="SH3_Bem1p_1"/>
    <property type="match status" value="1"/>
</dbReference>
<evidence type="ECO:0000313" key="9">
    <source>
        <dbReference type="Proteomes" id="UP000799757"/>
    </source>
</evidence>
<keyword evidence="2" id="KW-0677">Repeat</keyword>
<dbReference type="GO" id="GO:1902494">
    <property type="term" value="C:catalytic complex"/>
    <property type="evidence" value="ECO:0007669"/>
    <property type="project" value="UniProtKB-ARBA"/>
</dbReference>
<feature type="region of interest" description="Disordered" evidence="4">
    <location>
        <begin position="295"/>
        <end position="329"/>
    </location>
</feature>
<dbReference type="InterPro" id="IPR053793">
    <property type="entry name" value="PB1-like"/>
</dbReference>
<dbReference type="Pfam" id="PF00787">
    <property type="entry name" value="PX"/>
    <property type="match status" value="1"/>
</dbReference>
<dbReference type="PRINTS" id="PR00499">
    <property type="entry name" value="P67PHOX"/>
</dbReference>
<dbReference type="Pfam" id="PF00018">
    <property type="entry name" value="SH3_1"/>
    <property type="match status" value="2"/>
</dbReference>
<feature type="compositionally biased region" description="Polar residues" evidence="4">
    <location>
        <begin position="320"/>
        <end position="329"/>
    </location>
</feature>
<name>A0A6A6XPQ3_9PLEO</name>
<keyword evidence="9" id="KW-1185">Reference proteome</keyword>
<dbReference type="SUPFAM" id="SSF50044">
    <property type="entry name" value="SH3-domain"/>
    <property type="match status" value="2"/>
</dbReference>
<dbReference type="CDD" id="cd11879">
    <property type="entry name" value="SH3_Bem1p_2"/>
    <property type="match status" value="1"/>
</dbReference>
<feature type="domain" description="SH3" evidence="5">
    <location>
        <begin position="54"/>
        <end position="120"/>
    </location>
</feature>
<sequence>MKVRRRPCLAPVPSHAPQLPANAFLQFRRSMKGEKDSRPHHISIPPKDAIAIVPPKKVIKALYDYSAPDPDPQSGYLSFSQGDFLHVVGRENDADWYEACNPLHGTRGLVPVTYFDTVGKTVRDSGSSTKSAPPSQPPTAPHDSGYQERSITSPSNSDGAMSQPMRMSKALAKGSGAMVYGIVMYDFKAERPDELEAKEGEAIIVIAQSNPEWFVAKPITRLGGPGLIPVSFIEIRDMTTGVPVNDAHDAVQRAGVPKVEEWKKMAADYKNGSIPLGKLETNSQQTLQQGMERMSLGGKSQAGGSTNGGPAQGNGAPSHARNNSQFQNQRQYSASDANLLAPVKACVPRYCFADDIFWFIIECQMEDGRHWELQRLYQDFYDLQIQLIATYPVEAGTSGSGERTLPFMPGPVTYVTDNISNGRRANLDDYIKNLLKLGPHITNGSLVKSFFAPRQGDYEIDPDVIAAEEYRLSNNSGQSSDPSQGTSRQSSADQLMSTTPQTPYSTGSNFPNHQRGQSIASQTYGGLSAPPPIQHQHSGLSSTSVGGSNTGTNSALKIKVWFEEDNCVVIRMPTSLKFIDLYNKLKERRALEKPDESKKEDLAVEYRDEIEGQFYPIENDEDLAIAVERNPKLTLSVTTAR</sequence>
<dbReference type="PROSITE" id="PS50002">
    <property type="entry name" value="SH3"/>
    <property type="match status" value="2"/>
</dbReference>
<dbReference type="PANTHER" id="PTHR15706">
    <property type="entry name" value="SH3 MULTIPLE DOMAIN"/>
    <property type="match status" value="1"/>
</dbReference>
<feature type="region of interest" description="Disordered" evidence="4">
    <location>
        <begin position="473"/>
        <end position="550"/>
    </location>
</feature>
<dbReference type="FunFam" id="2.30.30.40:FF:000093">
    <property type="entry name" value="Protein kinase activator Bem1"/>
    <property type="match status" value="1"/>
</dbReference>
<dbReference type="InterPro" id="IPR001683">
    <property type="entry name" value="PX_dom"/>
</dbReference>
<feature type="domain" description="PX" evidence="6">
    <location>
        <begin position="337"/>
        <end position="458"/>
    </location>
</feature>
<evidence type="ECO:0000256" key="1">
    <source>
        <dbReference type="ARBA" id="ARBA00022443"/>
    </source>
</evidence>
<dbReference type="SMART" id="SM00326">
    <property type="entry name" value="SH3"/>
    <property type="match status" value="2"/>
</dbReference>
<evidence type="ECO:0008006" key="10">
    <source>
        <dbReference type="Google" id="ProtNLM"/>
    </source>
</evidence>
<dbReference type="GO" id="GO:0005938">
    <property type="term" value="C:cell cortex"/>
    <property type="evidence" value="ECO:0007669"/>
    <property type="project" value="UniProtKB-ARBA"/>
</dbReference>
<feature type="compositionally biased region" description="Polar residues" evidence="4">
    <location>
        <begin position="473"/>
        <end position="525"/>
    </location>
</feature>
<dbReference type="InterPro" id="IPR035549">
    <property type="entry name" value="Bem1/Scd2_SH3_2"/>
</dbReference>
<evidence type="ECO:0000313" key="8">
    <source>
        <dbReference type="EMBL" id="KAF2798133.1"/>
    </source>
</evidence>
<accession>A0A6A6XPQ3</accession>
<dbReference type="PANTHER" id="PTHR15706:SF2">
    <property type="entry name" value="SH3 AND PX DOMAIN-CONTAINING PROTEIN 2A"/>
    <property type="match status" value="1"/>
</dbReference>
<dbReference type="OrthoDB" id="548867at2759"/>
<dbReference type="GO" id="GO:0035091">
    <property type="term" value="F:phosphatidylinositol binding"/>
    <property type="evidence" value="ECO:0007669"/>
    <property type="project" value="InterPro"/>
</dbReference>
<dbReference type="Gene3D" id="3.10.20.90">
    <property type="entry name" value="Phosphatidylinositol 3-kinase Catalytic Subunit, Chain A, domain 1"/>
    <property type="match status" value="1"/>
</dbReference>
<dbReference type="AlphaFoldDB" id="A0A6A6XPQ3"/>
<gene>
    <name evidence="8" type="ORF">K505DRAFT_234011</name>
</gene>
<evidence type="ECO:0000256" key="2">
    <source>
        <dbReference type="ARBA" id="ARBA00022737"/>
    </source>
</evidence>
<dbReference type="FunFam" id="3.30.1520.10:FF:000041">
    <property type="entry name" value="Protein kinase activator Bem1"/>
    <property type="match status" value="1"/>
</dbReference>
<dbReference type="GO" id="GO:0030674">
    <property type="term" value="F:protein-macromolecule adaptor activity"/>
    <property type="evidence" value="ECO:0007669"/>
    <property type="project" value="TreeGrafter"/>
</dbReference>
<feature type="domain" description="SH3" evidence="5">
    <location>
        <begin position="176"/>
        <end position="238"/>
    </location>
</feature>
<dbReference type="Proteomes" id="UP000799757">
    <property type="component" value="Unassembled WGS sequence"/>
</dbReference>
<evidence type="ECO:0000259" key="6">
    <source>
        <dbReference type="PROSITE" id="PS50195"/>
    </source>
</evidence>
<dbReference type="Gene3D" id="2.30.30.40">
    <property type="entry name" value="SH3 Domains"/>
    <property type="match status" value="2"/>
</dbReference>
<dbReference type="SMART" id="SM00312">
    <property type="entry name" value="PX"/>
    <property type="match status" value="1"/>
</dbReference>
<feature type="region of interest" description="Disordered" evidence="4">
    <location>
        <begin position="121"/>
        <end position="165"/>
    </location>
</feature>
<dbReference type="InterPro" id="IPR001452">
    <property type="entry name" value="SH3_domain"/>
</dbReference>
<feature type="domain" description="PB1" evidence="7">
    <location>
        <begin position="555"/>
        <end position="640"/>
    </location>
</feature>
<reference evidence="8" key="1">
    <citation type="journal article" date="2020" name="Stud. Mycol.">
        <title>101 Dothideomycetes genomes: a test case for predicting lifestyles and emergence of pathogens.</title>
        <authorList>
            <person name="Haridas S."/>
            <person name="Albert R."/>
            <person name="Binder M."/>
            <person name="Bloem J."/>
            <person name="Labutti K."/>
            <person name="Salamov A."/>
            <person name="Andreopoulos B."/>
            <person name="Baker S."/>
            <person name="Barry K."/>
            <person name="Bills G."/>
            <person name="Bluhm B."/>
            <person name="Cannon C."/>
            <person name="Castanera R."/>
            <person name="Culley D."/>
            <person name="Daum C."/>
            <person name="Ezra D."/>
            <person name="Gonzalez J."/>
            <person name="Henrissat B."/>
            <person name="Kuo A."/>
            <person name="Liang C."/>
            <person name="Lipzen A."/>
            <person name="Lutzoni F."/>
            <person name="Magnuson J."/>
            <person name="Mondo S."/>
            <person name="Nolan M."/>
            <person name="Ohm R."/>
            <person name="Pangilinan J."/>
            <person name="Park H.-J."/>
            <person name="Ramirez L."/>
            <person name="Alfaro M."/>
            <person name="Sun H."/>
            <person name="Tritt A."/>
            <person name="Yoshinaga Y."/>
            <person name="Zwiers L.-H."/>
            <person name="Turgeon B."/>
            <person name="Goodwin S."/>
            <person name="Spatafora J."/>
            <person name="Crous P."/>
            <person name="Grigoriev I."/>
        </authorList>
    </citation>
    <scope>NUCLEOTIDE SEQUENCE</scope>
    <source>
        <strain evidence="8">CBS 109.77</strain>
    </source>
</reference>
<feature type="compositionally biased region" description="Polar residues" evidence="4">
    <location>
        <begin position="147"/>
        <end position="160"/>
    </location>
</feature>
<dbReference type="PROSITE" id="PS51745">
    <property type="entry name" value="PB1"/>
    <property type="match status" value="1"/>
</dbReference>
<dbReference type="PROSITE" id="PS50195">
    <property type="entry name" value="PX"/>
    <property type="match status" value="1"/>
</dbReference>
<dbReference type="EMBL" id="MU001790">
    <property type="protein sequence ID" value="KAF2798133.1"/>
    <property type="molecule type" value="Genomic_DNA"/>
</dbReference>
<dbReference type="GO" id="GO:0000747">
    <property type="term" value="P:conjugation with cellular fusion"/>
    <property type="evidence" value="ECO:0007669"/>
    <property type="project" value="TreeGrafter"/>
</dbReference>
<dbReference type="InterPro" id="IPR051228">
    <property type="entry name" value="NADPH_Oxidase/PX-Domain"/>
</dbReference>
<organism evidence="8 9">
    <name type="scientific">Melanomma pulvis-pyrius CBS 109.77</name>
    <dbReference type="NCBI Taxonomy" id="1314802"/>
    <lineage>
        <taxon>Eukaryota</taxon>
        <taxon>Fungi</taxon>
        <taxon>Dikarya</taxon>
        <taxon>Ascomycota</taxon>
        <taxon>Pezizomycotina</taxon>
        <taxon>Dothideomycetes</taxon>
        <taxon>Pleosporomycetidae</taxon>
        <taxon>Pleosporales</taxon>
        <taxon>Melanommataceae</taxon>
        <taxon>Melanomma</taxon>
    </lineage>
</organism>
<evidence type="ECO:0000259" key="5">
    <source>
        <dbReference type="PROSITE" id="PS50002"/>
    </source>
</evidence>
<dbReference type="Gene3D" id="3.30.1520.10">
    <property type="entry name" value="Phox-like domain"/>
    <property type="match status" value="1"/>
</dbReference>
<keyword evidence="1 3" id="KW-0728">SH3 domain</keyword>